<dbReference type="SUPFAM" id="SSF54285">
    <property type="entry name" value="MoaD/ThiS"/>
    <property type="match status" value="1"/>
</dbReference>
<name>A0A059XTS5_9BACT</name>
<evidence type="ECO:0000313" key="1">
    <source>
        <dbReference type="EMBL" id="AIA30218.1"/>
    </source>
</evidence>
<dbReference type="InterPro" id="IPR012675">
    <property type="entry name" value="Beta-grasp_dom_sf"/>
</dbReference>
<accession>A0A059XTS5</accession>
<dbReference type="HOGENOM" id="CLU_174611_3_1_0"/>
<dbReference type="InterPro" id="IPR010035">
    <property type="entry name" value="Thi_S"/>
</dbReference>
<dbReference type="InterPro" id="IPR003749">
    <property type="entry name" value="ThiS/MoaD-like"/>
</dbReference>
<sequence>MATIQLNGKPEEIREEASLTQLLQQKGLDPALVSVELNGRIVEREEWDTTALHGEDEVEILFFMGGGSMRGRSSGT</sequence>
<dbReference type="OrthoDB" id="9810692at2"/>
<keyword evidence="2" id="KW-1185">Reference proteome</keyword>
<dbReference type="KEGG" id="lfp:Y981_03860"/>
<reference evidence="2" key="1">
    <citation type="submission" date="2014-02" db="EMBL/GenBank/DDBJ databases">
        <title>Complete genome sequence and comparative genomic analysis of the nitrogen-fixing bacterium Leptospirillum ferriphilum YSK.</title>
        <authorList>
            <person name="Guo X."/>
            <person name="Yin H."/>
            <person name="Liang Y."/>
            <person name="Hu Q."/>
            <person name="Ma L."/>
            <person name="Xiao Y."/>
            <person name="Zhang X."/>
            <person name="Qiu G."/>
            <person name="Liu X."/>
        </authorList>
    </citation>
    <scope>NUCLEOTIDE SEQUENCE [LARGE SCALE GENOMIC DNA]</scope>
    <source>
        <strain evidence="2">YSK</strain>
    </source>
</reference>
<dbReference type="EMBL" id="CP007243">
    <property type="protein sequence ID" value="AIA30218.1"/>
    <property type="molecule type" value="Genomic_DNA"/>
</dbReference>
<dbReference type="PANTHER" id="PTHR34472:SF1">
    <property type="entry name" value="SULFUR CARRIER PROTEIN THIS"/>
    <property type="match status" value="1"/>
</dbReference>
<organism evidence="1 2">
    <name type="scientific">Leptospirillum ferriphilum YSK</name>
    <dbReference type="NCBI Taxonomy" id="1441628"/>
    <lineage>
        <taxon>Bacteria</taxon>
        <taxon>Pseudomonadati</taxon>
        <taxon>Nitrospirota</taxon>
        <taxon>Nitrospiria</taxon>
        <taxon>Nitrospirales</taxon>
        <taxon>Nitrospiraceae</taxon>
        <taxon>Leptospirillum</taxon>
    </lineage>
</organism>
<dbReference type="PANTHER" id="PTHR34472">
    <property type="entry name" value="SULFUR CARRIER PROTEIN THIS"/>
    <property type="match status" value="1"/>
</dbReference>
<dbReference type="Gene3D" id="3.10.20.30">
    <property type="match status" value="1"/>
</dbReference>
<dbReference type="AlphaFoldDB" id="A0A059XTS5"/>
<evidence type="ECO:0000313" key="2">
    <source>
        <dbReference type="Proteomes" id="UP000027059"/>
    </source>
</evidence>
<reference evidence="1 2" key="2">
    <citation type="journal article" date="2015" name="Biomed. Res. Int.">
        <title>Effects of Arsenite Resistance on the Growth and Functional Gene Expression of Leptospirillum ferriphilum and Acidithiobacillus thiooxidans in Pure Culture and Coculture.</title>
        <authorList>
            <person name="Jiang H."/>
            <person name="Liang Y."/>
            <person name="Yin H."/>
            <person name="Xiao Y."/>
            <person name="Guo X."/>
            <person name="Xu Y."/>
            <person name="Hu Q."/>
            <person name="Liu H."/>
            <person name="Liu X."/>
        </authorList>
    </citation>
    <scope>NUCLEOTIDE SEQUENCE [LARGE SCALE GENOMIC DNA]</scope>
    <source>
        <strain evidence="1 2">YSK</strain>
    </source>
</reference>
<protein>
    <submittedName>
        <fullName evidence="1">Thiamine biosynthesis protein</fullName>
    </submittedName>
</protein>
<dbReference type="Pfam" id="PF02597">
    <property type="entry name" value="ThiS"/>
    <property type="match status" value="1"/>
</dbReference>
<dbReference type="InterPro" id="IPR016155">
    <property type="entry name" value="Mopterin_synth/thiamin_S_b"/>
</dbReference>
<dbReference type="Proteomes" id="UP000027059">
    <property type="component" value="Chromosome"/>
</dbReference>
<dbReference type="CDD" id="cd00565">
    <property type="entry name" value="Ubl_ThiS"/>
    <property type="match status" value="1"/>
</dbReference>
<dbReference type="RefSeq" id="WP_014960628.1">
    <property type="nucleotide sequence ID" value="NZ_CP007243.1"/>
</dbReference>
<dbReference type="NCBIfam" id="TIGR01683">
    <property type="entry name" value="thiS"/>
    <property type="match status" value="1"/>
</dbReference>
<gene>
    <name evidence="1" type="ORF">Y981_03860</name>
</gene>
<proteinExistence type="predicted"/>